<dbReference type="PANTHER" id="PTHR15629:SF2">
    <property type="entry name" value="SH3 DOMAIN-CONTAINING YSC84-LIKE PROTEIN 1"/>
    <property type="match status" value="1"/>
</dbReference>
<accession>A0A177E668</accession>
<dbReference type="InterPro" id="IPR051702">
    <property type="entry name" value="SH3_domain_YSC84-like"/>
</dbReference>
<dbReference type="Pfam" id="PF04366">
    <property type="entry name" value="Ysc84"/>
    <property type="match status" value="1"/>
</dbReference>
<evidence type="ECO:0000313" key="3">
    <source>
        <dbReference type="Proteomes" id="UP000076964"/>
    </source>
</evidence>
<dbReference type="PANTHER" id="PTHR15629">
    <property type="entry name" value="SH3YL1 PROTEIN"/>
    <property type="match status" value="1"/>
</dbReference>
<reference evidence="2 3" key="1">
    <citation type="submission" date="2016-02" db="EMBL/GenBank/DDBJ databases">
        <title>Draft genome sequence of Thermodesulfatator sp. S606.</title>
        <authorList>
            <person name="Lai Q."/>
            <person name="Cao J."/>
            <person name="Dupont S."/>
            <person name="Shao Z."/>
            <person name="Jebbar M."/>
            <person name="Alain K."/>
        </authorList>
    </citation>
    <scope>NUCLEOTIDE SEQUENCE [LARGE SCALE GENOMIC DNA]</scope>
    <source>
        <strain evidence="2 3">S606</strain>
    </source>
</reference>
<keyword evidence="3" id="KW-1185">Reference proteome</keyword>
<dbReference type="EMBL" id="LSFI01000029">
    <property type="protein sequence ID" value="OAG27447.1"/>
    <property type="molecule type" value="Genomic_DNA"/>
</dbReference>
<dbReference type="RefSeq" id="WP_068542271.1">
    <property type="nucleotide sequence ID" value="NZ_LSFI01000029.1"/>
</dbReference>
<dbReference type="AlphaFoldDB" id="A0A177E668"/>
<dbReference type="CDD" id="cd11524">
    <property type="entry name" value="SYLF"/>
    <property type="match status" value="1"/>
</dbReference>
<protein>
    <recommendedName>
        <fullName evidence="1">Ysc84 actin-binding domain-containing protein</fullName>
    </recommendedName>
</protein>
<dbReference type="InterPro" id="IPR007461">
    <property type="entry name" value="Ysc84_actin-binding"/>
</dbReference>
<proteinExistence type="predicted"/>
<comment type="caution">
    <text evidence="2">The sequence shown here is derived from an EMBL/GenBank/DDBJ whole genome shotgun (WGS) entry which is preliminary data.</text>
</comment>
<feature type="domain" description="Ysc84 actin-binding" evidence="1">
    <location>
        <begin position="104"/>
        <end position="221"/>
    </location>
</feature>
<gene>
    <name evidence="2" type="ORF">TH606_06805</name>
</gene>
<dbReference type="GO" id="GO:0035091">
    <property type="term" value="F:phosphatidylinositol binding"/>
    <property type="evidence" value="ECO:0007669"/>
    <property type="project" value="TreeGrafter"/>
</dbReference>
<dbReference type="Proteomes" id="UP000076964">
    <property type="component" value="Unassembled WGS sequence"/>
</dbReference>
<dbReference type="STRING" id="1795632.TH606_06805"/>
<evidence type="ECO:0000313" key="2">
    <source>
        <dbReference type="EMBL" id="OAG27447.1"/>
    </source>
</evidence>
<dbReference type="OrthoDB" id="9782434at2"/>
<sequence length="223" mass="24457">MRNFCLSLLIFICFIALIPAHLKAQEYGPPYELVDKATITLKNFMSDKQMSWLRTHLKEAKGIIIIPQMIKGAYFLGGSLGNGVLLARYSGNTWSYPAFYTIGSVSFGLQIGGEVSEIVLLIMTQQGLDSFLATSVKLGADVSVAAGPVGKGAKAQLVDVLAFARSKGAFIGVSLEGAVVKVRNSWNHEYYGQKVRPVDIIYGRKVKNPHADKLRVLLQKYSR</sequence>
<evidence type="ECO:0000259" key="1">
    <source>
        <dbReference type="Pfam" id="PF04366"/>
    </source>
</evidence>
<organism evidence="2 3">
    <name type="scientific">Thermodesulfatator autotrophicus</name>
    <dbReference type="NCBI Taxonomy" id="1795632"/>
    <lineage>
        <taxon>Bacteria</taxon>
        <taxon>Pseudomonadati</taxon>
        <taxon>Thermodesulfobacteriota</taxon>
        <taxon>Thermodesulfobacteria</taxon>
        <taxon>Thermodesulfobacteriales</taxon>
        <taxon>Thermodesulfatatoraceae</taxon>
        <taxon>Thermodesulfatator</taxon>
    </lineage>
</organism>
<name>A0A177E668_9BACT</name>